<dbReference type="PANTHER" id="PTHR11153:SF6">
    <property type="entry name" value="SIDEROFLEXIN-5"/>
    <property type="match status" value="1"/>
</dbReference>
<evidence type="ECO:0000256" key="7">
    <source>
        <dbReference type="ARBA" id="ARBA00023128"/>
    </source>
</evidence>
<feature type="transmembrane region" description="Helical" evidence="9">
    <location>
        <begin position="36"/>
        <end position="57"/>
    </location>
</feature>
<dbReference type="InterPro" id="IPR004686">
    <property type="entry name" value="Mtc"/>
</dbReference>
<keyword evidence="8 9" id="KW-0472">Membrane</keyword>
<organism evidence="10">
    <name type="scientific">Gongylonema pulchrum</name>
    <dbReference type="NCBI Taxonomy" id="637853"/>
    <lineage>
        <taxon>Eukaryota</taxon>
        <taxon>Metazoa</taxon>
        <taxon>Ecdysozoa</taxon>
        <taxon>Nematoda</taxon>
        <taxon>Chromadorea</taxon>
        <taxon>Rhabditida</taxon>
        <taxon>Spirurina</taxon>
        <taxon>Spiruromorpha</taxon>
        <taxon>Spiruroidea</taxon>
        <taxon>Gongylonematidae</taxon>
        <taxon>Gongylonema</taxon>
    </lineage>
</organism>
<evidence type="ECO:0000256" key="5">
    <source>
        <dbReference type="ARBA" id="ARBA00022970"/>
    </source>
</evidence>
<dbReference type="PANTHER" id="PTHR11153">
    <property type="entry name" value="SIDEROFLEXIN"/>
    <property type="match status" value="1"/>
</dbReference>
<dbReference type="GO" id="GO:0005743">
    <property type="term" value="C:mitochondrial inner membrane"/>
    <property type="evidence" value="ECO:0007669"/>
    <property type="project" value="TreeGrafter"/>
</dbReference>
<dbReference type="AlphaFoldDB" id="A0A183DUQ3"/>
<comment type="subcellular location">
    <subcellularLocation>
        <location evidence="1">Mitochondrion membrane</location>
        <topology evidence="1">Multi-pass membrane protein</topology>
    </subcellularLocation>
</comment>
<evidence type="ECO:0000256" key="1">
    <source>
        <dbReference type="ARBA" id="ARBA00004225"/>
    </source>
</evidence>
<evidence type="ECO:0000256" key="8">
    <source>
        <dbReference type="ARBA" id="ARBA00023136"/>
    </source>
</evidence>
<keyword evidence="4 9" id="KW-0812">Transmembrane</keyword>
<reference evidence="10" key="1">
    <citation type="submission" date="2016-06" db="UniProtKB">
        <authorList>
            <consortium name="WormBaseParasite"/>
        </authorList>
    </citation>
    <scope>IDENTIFICATION</scope>
</reference>
<keyword evidence="7" id="KW-0496">Mitochondrion</keyword>
<protein>
    <submittedName>
        <fullName evidence="10">Aa_trans domain-containing protein</fullName>
    </submittedName>
</protein>
<evidence type="ECO:0000313" key="10">
    <source>
        <dbReference type="WBParaSite" id="GPUH_0001245801-mRNA-1"/>
    </source>
</evidence>
<comment type="similarity">
    <text evidence="2">Belongs to the sideroflexin family.</text>
</comment>
<evidence type="ECO:0000256" key="9">
    <source>
        <dbReference type="SAM" id="Phobius"/>
    </source>
</evidence>
<name>A0A183DUQ3_9BILA</name>
<dbReference type="GO" id="GO:1990542">
    <property type="term" value="P:mitochondrial transmembrane transport"/>
    <property type="evidence" value="ECO:0007669"/>
    <property type="project" value="TreeGrafter"/>
</dbReference>
<dbReference type="Pfam" id="PF03820">
    <property type="entry name" value="SFXNs"/>
    <property type="match status" value="1"/>
</dbReference>
<evidence type="ECO:0000256" key="3">
    <source>
        <dbReference type="ARBA" id="ARBA00022448"/>
    </source>
</evidence>
<evidence type="ECO:0000256" key="6">
    <source>
        <dbReference type="ARBA" id="ARBA00022989"/>
    </source>
</evidence>
<evidence type="ECO:0000256" key="2">
    <source>
        <dbReference type="ARBA" id="ARBA00005974"/>
    </source>
</evidence>
<keyword evidence="6 9" id="KW-1133">Transmembrane helix</keyword>
<dbReference type="GO" id="GO:0006865">
    <property type="term" value="P:amino acid transport"/>
    <property type="evidence" value="ECO:0007669"/>
    <property type="project" value="UniProtKB-KW"/>
</dbReference>
<feature type="transmembrane region" description="Helical" evidence="9">
    <location>
        <begin position="6"/>
        <end position="24"/>
    </location>
</feature>
<accession>A0A183DUQ3</accession>
<proteinExistence type="inferred from homology"/>
<keyword evidence="5" id="KW-0029">Amino-acid transport</keyword>
<sequence>LTRAFLPIPLLIIPPCVMPFLERFKWVMKTTPRHIFVNAVVCTLSFAFSLPISLALFPQESRVRFVCVCVFFETL</sequence>
<evidence type="ECO:0000256" key="4">
    <source>
        <dbReference type="ARBA" id="ARBA00022692"/>
    </source>
</evidence>
<dbReference type="GO" id="GO:0015075">
    <property type="term" value="F:monoatomic ion transmembrane transporter activity"/>
    <property type="evidence" value="ECO:0007669"/>
    <property type="project" value="InterPro"/>
</dbReference>
<keyword evidence="3" id="KW-0813">Transport</keyword>
<dbReference type="WBParaSite" id="GPUH_0001245801-mRNA-1">
    <property type="protein sequence ID" value="GPUH_0001245801-mRNA-1"/>
    <property type="gene ID" value="GPUH_0001245801"/>
</dbReference>